<evidence type="ECO:0000256" key="2">
    <source>
        <dbReference type="ARBA" id="ARBA00022840"/>
    </source>
</evidence>
<feature type="domain" description="Protein kinase" evidence="4">
    <location>
        <begin position="70"/>
        <end position="343"/>
    </location>
</feature>
<dbReference type="InterPro" id="IPR011009">
    <property type="entry name" value="Kinase-like_dom_sf"/>
</dbReference>
<keyword evidence="3" id="KW-1133">Transmembrane helix</keyword>
<reference evidence="5" key="1">
    <citation type="submission" date="2017-07" db="EMBL/GenBank/DDBJ databases">
        <title>Taro Niue Genome Assembly and Annotation.</title>
        <authorList>
            <person name="Atibalentja N."/>
            <person name="Keating K."/>
            <person name="Fields C.J."/>
        </authorList>
    </citation>
    <scope>NUCLEOTIDE SEQUENCE</scope>
    <source>
        <strain evidence="5">Niue_2</strain>
        <tissue evidence="5">Leaf</tissue>
    </source>
</reference>
<keyword evidence="3" id="KW-0472">Membrane</keyword>
<evidence type="ECO:0000256" key="3">
    <source>
        <dbReference type="SAM" id="Phobius"/>
    </source>
</evidence>
<dbReference type="InterPro" id="IPR001245">
    <property type="entry name" value="Ser-Thr/Tyr_kinase_cat_dom"/>
</dbReference>
<accession>A0A843TEV4</accession>
<dbReference type="FunFam" id="3.30.200.20:FF:000638">
    <property type="entry name" value="serine/threonine-protein kinase-like protein ACR4"/>
    <property type="match status" value="1"/>
</dbReference>
<dbReference type="PANTHER" id="PTHR27001">
    <property type="entry name" value="OS01G0253100 PROTEIN"/>
    <property type="match status" value="1"/>
</dbReference>
<dbReference type="GO" id="GO:0005886">
    <property type="term" value="C:plasma membrane"/>
    <property type="evidence" value="ECO:0007669"/>
    <property type="project" value="TreeGrafter"/>
</dbReference>
<keyword evidence="6" id="KW-1185">Reference proteome</keyword>
<dbReference type="GO" id="GO:0004672">
    <property type="term" value="F:protein kinase activity"/>
    <property type="evidence" value="ECO:0007669"/>
    <property type="project" value="InterPro"/>
</dbReference>
<dbReference type="Proteomes" id="UP000652761">
    <property type="component" value="Unassembled WGS sequence"/>
</dbReference>
<evidence type="ECO:0000313" key="5">
    <source>
        <dbReference type="EMBL" id="MQL69241.1"/>
    </source>
</evidence>
<dbReference type="EMBL" id="NMUH01000032">
    <property type="protein sequence ID" value="MQL69241.1"/>
    <property type="molecule type" value="Genomic_DNA"/>
</dbReference>
<organism evidence="5 6">
    <name type="scientific">Colocasia esculenta</name>
    <name type="common">Wild taro</name>
    <name type="synonym">Arum esculentum</name>
    <dbReference type="NCBI Taxonomy" id="4460"/>
    <lineage>
        <taxon>Eukaryota</taxon>
        <taxon>Viridiplantae</taxon>
        <taxon>Streptophyta</taxon>
        <taxon>Embryophyta</taxon>
        <taxon>Tracheophyta</taxon>
        <taxon>Spermatophyta</taxon>
        <taxon>Magnoliopsida</taxon>
        <taxon>Liliopsida</taxon>
        <taxon>Araceae</taxon>
        <taxon>Aroideae</taxon>
        <taxon>Colocasieae</taxon>
        <taxon>Colocasia</taxon>
    </lineage>
</organism>
<feature type="transmembrane region" description="Helical" evidence="3">
    <location>
        <begin position="6"/>
        <end position="32"/>
    </location>
</feature>
<dbReference type="Pfam" id="PF07714">
    <property type="entry name" value="PK_Tyr_Ser-Thr"/>
    <property type="match status" value="1"/>
</dbReference>
<comment type="caution">
    <text evidence="5">The sequence shown here is derived from an EMBL/GenBank/DDBJ whole genome shotgun (WGS) entry which is preliminary data.</text>
</comment>
<sequence>MGRARTYYPVAVDVIVGVVAAVLLALASVLFFMCRRRRVAQLADEEGKPFFRPPLQSFPFGAIDAATDGFNPHRFLRKGRLGTVYMAVAESGEFLAVKRINPHLVLSNAGLSFSSRIRSLSSAYHPNVVPILGYSEAPGERILVLEFVGMKSLDLYLHQDVLDSSSMLLDWGLRLRIAAGAARGIEHLHEGTAPHIVHGSVKPSNIMIDKYFSARVCDYGLSFLASQETRGLEGYLDGEWGDEEQDVVCKASDVYGFGVVLLELLSGRRCEGGSIVEYWALPLIRSYKLAELLDPRLRLPVNMKPLLRLAKVASACVGNSRKSRPSIVQVAAILNNLEMQPLC</sequence>
<keyword evidence="3" id="KW-0812">Transmembrane</keyword>
<dbReference type="Gene3D" id="1.10.510.10">
    <property type="entry name" value="Transferase(Phosphotransferase) domain 1"/>
    <property type="match status" value="1"/>
</dbReference>
<dbReference type="GO" id="GO:0005524">
    <property type="term" value="F:ATP binding"/>
    <property type="evidence" value="ECO:0007669"/>
    <property type="project" value="UniProtKB-KW"/>
</dbReference>
<evidence type="ECO:0000313" key="6">
    <source>
        <dbReference type="Proteomes" id="UP000652761"/>
    </source>
</evidence>
<keyword evidence="2" id="KW-0067">ATP-binding</keyword>
<dbReference type="OrthoDB" id="4062651at2759"/>
<protein>
    <recommendedName>
        <fullName evidence="4">Protein kinase domain-containing protein</fullName>
    </recommendedName>
</protein>
<evidence type="ECO:0000259" key="4">
    <source>
        <dbReference type="PROSITE" id="PS50011"/>
    </source>
</evidence>
<name>A0A843TEV4_COLES</name>
<dbReference type="PANTHER" id="PTHR27001:SF39">
    <property type="entry name" value="PROTEIN KINASE SUPERFAMILY PROTEIN"/>
    <property type="match status" value="1"/>
</dbReference>
<dbReference type="SUPFAM" id="SSF56112">
    <property type="entry name" value="Protein kinase-like (PK-like)"/>
    <property type="match status" value="1"/>
</dbReference>
<dbReference type="Gene3D" id="3.30.200.20">
    <property type="entry name" value="Phosphorylase Kinase, domain 1"/>
    <property type="match status" value="1"/>
</dbReference>
<proteinExistence type="predicted"/>
<evidence type="ECO:0000256" key="1">
    <source>
        <dbReference type="ARBA" id="ARBA00022741"/>
    </source>
</evidence>
<dbReference type="PROSITE" id="PS50011">
    <property type="entry name" value="PROTEIN_KINASE_DOM"/>
    <property type="match status" value="1"/>
</dbReference>
<keyword evidence="1" id="KW-0547">Nucleotide-binding</keyword>
<gene>
    <name evidence="5" type="ORF">Taro_001551</name>
</gene>
<dbReference type="InterPro" id="IPR000719">
    <property type="entry name" value="Prot_kinase_dom"/>
</dbReference>
<dbReference type="AlphaFoldDB" id="A0A843TEV4"/>